<reference evidence="1" key="1">
    <citation type="submission" date="2023-04" db="EMBL/GenBank/DDBJ databases">
        <title>Ambrosiozyma monospora NBRC 10751.</title>
        <authorList>
            <person name="Ichikawa N."/>
            <person name="Sato H."/>
            <person name="Tonouchi N."/>
        </authorList>
    </citation>
    <scope>NUCLEOTIDE SEQUENCE</scope>
    <source>
        <strain evidence="1">NBRC 10751</strain>
    </source>
</reference>
<organism evidence="1 2">
    <name type="scientific">Ambrosiozyma monospora</name>
    <name type="common">Yeast</name>
    <name type="synonym">Endomycopsis monosporus</name>
    <dbReference type="NCBI Taxonomy" id="43982"/>
    <lineage>
        <taxon>Eukaryota</taxon>
        <taxon>Fungi</taxon>
        <taxon>Dikarya</taxon>
        <taxon>Ascomycota</taxon>
        <taxon>Saccharomycotina</taxon>
        <taxon>Pichiomycetes</taxon>
        <taxon>Pichiales</taxon>
        <taxon>Pichiaceae</taxon>
        <taxon>Ambrosiozyma</taxon>
    </lineage>
</organism>
<sequence>MVETDLNHYIKKGKDFNYNSLKVAELRTILKANHVEFDKKAKKQTLVSLLKLKIDSVSNLSIKEREQDEFEHPRLESTKRTRKPSRLLLEAQQTEEAIHPNGRARRLTSASTHSKSPVSPRVSKDTSLSRHSKVEKASPKKKRRRKRAGSSPKRPEIKDIVFDDDEEDDEVKQEKPPKKSEQPKEESSNVTENDLTESSRNDTLTASTKPTKRKSKKSTATSSITKSSKSPKKSSSKAKLTRSKKSTRSKANHESEAGDDDPESELNKLSTRVSLRDFLDTTHPLKSKRKIDEVAEEEGDVDDTSVYKDYSRTLKRPVNKKDDFSNSIESSKINQSGFSSKNVFQKGAPINFDSDDEEVDGHDDVDSDSKIDNRNILKGLDDQEEPPKTISPSKLSLLHHSSSPLVSPARRSSPIRKDFGASLERTSLALDNTTALIHNSTNSIRNNGSGSPIRPRSPNRSTRSLHNNSNYNTSPNRSSARRRPHFRQQTPQPRLEHQVFIPRHTLAGPQIPIRFDDEPEDGSGVGVDSHLDPSHMYTAFESFDDFADRISRSSAGPGVVGVPLRSDFHVDGENGNDRVEVVFENDDDDDDDDDVEHDADVSSGRGDTVEDTVEDGDTLGRLRDGTVYHSFDYEEEAPDHDLDIESEPSTPFKQSIPVPRPDDE</sequence>
<dbReference type="EMBL" id="BSXS01001570">
    <property type="protein sequence ID" value="GME76560.1"/>
    <property type="molecule type" value="Genomic_DNA"/>
</dbReference>
<proteinExistence type="predicted"/>
<keyword evidence="2" id="KW-1185">Reference proteome</keyword>
<protein>
    <submittedName>
        <fullName evidence="1">Unnamed protein product</fullName>
    </submittedName>
</protein>
<accession>A0ACB5SYV9</accession>
<dbReference type="Proteomes" id="UP001165064">
    <property type="component" value="Unassembled WGS sequence"/>
</dbReference>
<gene>
    <name evidence="1" type="ORF">Amon02_000266600</name>
</gene>
<evidence type="ECO:0000313" key="1">
    <source>
        <dbReference type="EMBL" id="GME76560.1"/>
    </source>
</evidence>
<comment type="caution">
    <text evidence="1">The sequence shown here is derived from an EMBL/GenBank/DDBJ whole genome shotgun (WGS) entry which is preliminary data.</text>
</comment>
<name>A0ACB5SYV9_AMBMO</name>
<evidence type="ECO:0000313" key="2">
    <source>
        <dbReference type="Proteomes" id="UP001165064"/>
    </source>
</evidence>